<dbReference type="eggNOG" id="COG5463">
    <property type="taxonomic scope" value="Bacteria"/>
</dbReference>
<keyword evidence="2" id="KW-1185">Reference proteome</keyword>
<dbReference type="InterPro" id="IPR009576">
    <property type="entry name" value="Biofilm_formation_YgiB"/>
</dbReference>
<dbReference type="OrthoDB" id="7361974at2"/>
<evidence type="ECO:0008006" key="3">
    <source>
        <dbReference type="Google" id="ProtNLM"/>
    </source>
</evidence>
<comment type="caution">
    <text evidence="1">The sequence shown here is derived from an EMBL/GenBank/DDBJ whole genome shotgun (WGS) entry which is preliminary data.</text>
</comment>
<dbReference type="STRING" id="1238182.C882_1789"/>
<dbReference type="EMBL" id="ANHY01000020">
    <property type="protein sequence ID" value="EKV27287.1"/>
    <property type="molecule type" value="Genomic_DNA"/>
</dbReference>
<reference evidence="1 2" key="1">
    <citation type="journal article" date="2013" name="Genome Announc.">
        <title>Draft Genome Sequence of an Alphaproteobacterium, Caenispirillum salinarum AK4(T), Isolated from a Solar Saltern.</title>
        <authorList>
            <person name="Khatri I."/>
            <person name="Singh A."/>
            <person name="Korpole S."/>
            <person name="Pinnaka A.K."/>
            <person name="Subramanian S."/>
        </authorList>
    </citation>
    <scope>NUCLEOTIDE SEQUENCE [LARGE SCALE GENOMIC DNA]</scope>
    <source>
        <strain evidence="1 2">AK4</strain>
    </source>
</reference>
<proteinExistence type="predicted"/>
<accession>K9GQ62</accession>
<dbReference type="RefSeq" id="WP_009542185.1">
    <property type="nucleotide sequence ID" value="NZ_ANHY01000020.1"/>
</dbReference>
<evidence type="ECO:0000313" key="1">
    <source>
        <dbReference type="EMBL" id="EKV27287.1"/>
    </source>
</evidence>
<protein>
    <recommendedName>
        <fullName evidence="3">DUF1190 domain-containing protein</fullName>
    </recommendedName>
</protein>
<dbReference type="Proteomes" id="UP000009881">
    <property type="component" value="Unassembled WGS sequence"/>
</dbReference>
<dbReference type="Pfam" id="PF06693">
    <property type="entry name" value="DUF1190"/>
    <property type="match status" value="1"/>
</dbReference>
<dbReference type="AlphaFoldDB" id="K9GQ62"/>
<gene>
    <name evidence="1" type="ORF">C882_1789</name>
</gene>
<sequence>MPKQKRSQRLTLRRMAGSGTVLRAGLAGSVVVTLSACGDEPTAEVQAFRSVPQCVESGLFDEEACRTMLQEAMAEHEENAPRYEERALCEEEFGLNACEYQQQGGGYWMPFFTGWVVGSLAAEAIDEVGDRYRKKRGLRVGGGRYYTQPFYRTTADASPFRTLSGGTLMVDRDGTVRTQARALASTPKSAPKVLTRTTISRSGGFAGTSRFGGGGFRFGG</sequence>
<evidence type="ECO:0000313" key="2">
    <source>
        <dbReference type="Proteomes" id="UP000009881"/>
    </source>
</evidence>
<organism evidence="1 2">
    <name type="scientific">Caenispirillum salinarum AK4</name>
    <dbReference type="NCBI Taxonomy" id="1238182"/>
    <lineage>
        <taxon>Bacteria</taxon>
        <taxon>Pseudomonadati</taxon>
        <taxon>Pseudomonadota</taxon>
        <taxon>Alphaproteobacteria</taxon>
        <taxon>Rhodospirillales</taxon>
        <taxon>Novispirillaceae</taxon>
        <taxon>Caenispirillum</taxon>
    </lineage>
</organism>
<name>K9GQ62_9PROT</name>